<dbReference type="GO" id="GO:0008677">
    <property type="term" value="F:2-dehydropantoate 2-reductase activity"/>
    <property type="evidence" value="ECO:0007669"/>
    <property type="project" value="UniProtKB-EC"/>
</dbReference>
<dbReference type="InterPro" id="IPR013332">
    <property type="entry name" value="KPR_N"/>
</dbReference>
<keyword evidence="4" id="KW-0566">Pantothenate biosynthesis</keyword>
<evidence type="ECO:0000259" key="6">
    <source>
        <dbReference type="Pfam" id="PF08546"/>
    </source>
</evidence>
<dbReference type="InterPro" id="IPR013328">
    <property type="entry name" value="6PGD_dom2"/>
</dbReference>
<dbReference type="GO" id="GO:0005737">
    <property type="term" value="C:cytoplasm"/>
    <property type="evidence" value="ECO:0007669"/>
    <property type="project" value="TreeGrafter"/>
</dbReference>
<dbReference type="Gene3D" id="3.40.50.720">
    <property type="entry name" value="NAD(P)-binding Rossmann-like Domain"/>
    <property type="match status" value="1"/>
</dbReference>
<dbReference type="KEGG" id="spue:AB5L97_18220"/>
<comment type="function">
    <text evidence="4">Catalyzes the NADPH-dependent reduction of ketopantoate into pantoic acid.</text>
</comment>
<dbReference type="InterPro" id="IPR003710">
    <property type="entry name" value="ApbA"/>
</dbReference>
<evidence type="ECO:0000256" key="4">
    <source>
        <dbReference type="RuleBase" id="RU362068"/>
    </source>
</evidence>
<evidence type="ECO:0000256" key="2">
    <source>
        <dbReference type="ARBA" id="ARBA00022857"/>
    </source>
</evidence>
<protein>
    <recommendedName>
        <fullName evidence="4">2-dehydropantoate 2-reductase</fullName>
        <ecNumber evidence="4">1.1.1.169</ecNumber>
    </recommendedName>
    <alternativeName>
        <fullName evidence="4">Ketopantoate reductase</fullName>
    </alternativeName>
</protein>
<dbReference type="AlphaFoldDB" id="A0AB39L1U2"/>
<proteinExistence type="inferred from homology"/>
<dbReference type="InterPro" id="IPR008927">
    <property type="entry name" value="6-PGluconate_DH-like_C_sf"/>
</dbReference>
<dbReference type="Pfam" id="PF02558">
    <property type="entry name" value="ApbA"/>
    <property type="match status" value="1"/>
</dbReference>
<gene>
    <name evidence="7" type="ORF">AB5L97_18220</name>
</gene>
<feature type="domain" description="Ketopantoate reductase N-terminal" evidence="5">
    <location>
        <begin position="3"/>
        <end position="149"/>
    </location>
</feature>
<keyword evidence="2 4" id="KW-0521">NADP</keyword>
<organism evidence="7">
    <name type="scientific">Sinomonas puerhi</name>
    <dbReference type="NCBI Taxonomy" id="3238584"/>
    <lineage>
        <taxon>Bacteria</taxon>
        <taxon>Bacillati</taxon>
        <taxon>Actinomycetota</taxon>
        <taxon>Actinomycetes</taxon>
        <taxon>Micrococcales</taxon>
        <taxon>Micrococcaceae</taxon>
        <taxon>Sinomonas</taxon>
    </lineage>
</organism>
<evidence type="ECO:0000313" key="7">
    <source>
        <dbReference type="EMBL" id="XDP45173.1"/>
    </source>
</evidence>
<feature type="domain" description="Ketopantoate reductase C-terminal" evidence="6">
    <location>
        <begin position="178"/>
        <end position="294"/>
    </location>
</feature>
<dbReference type="SUPFAM" id="SSF48179">
    <property type="entry name" value="6-phosphogluconate dehydrogenase C-terminal domain-like"/>
    <property type="match status" value="1"/>
</dbReference>
<comment type="catalytic activity">
    <reaction evidence="4">
        <text>(R)-pantoate + NADP(+) = 2-dehydropantoate + NADPH + H(+)</text>
        <dbReference type="Rhea" id="RHEA:16233"/>
        <dbReference type="ChEBI" id="CHEBI:11561"/>
        <dbReference type="ChEBI" id="CHEBI:15378"/>
        <dbReference type="ChEBI" id="CHEBI:15980"/>
        <dbReference type="ChEBI" id="CHEBI:57783"/>
        <dbReference type="ChEBI" id="CHEBI:58349"/>
        <dbReference type="EC" id="1.1.1.169"/>
    </reaction>
</comment>
<comment type="pathway">
    <text evidence="4">Cofactor biosynthesis; (R)-pantothenate biosynthesis; (R)-pantoate from 3-methyl-2-oxobutanoate: step 2/2.</text>
</comment>
<dbReference type="GO" id="GO:0015940">
    <property type="term" value="P:pantothenate biosynthetic process"/>
    <property type="evidence" value="ECO:0007669"/>
    <property type="project" value="UniProtKB-KW"/>
</dbReference>
<reference evidence="7" key="1">
    <citation type="submission" date="2024-07" db="EMBL/GenBank/DDBJ databases">
        <authorList>
            <person name="fu j."/>
        </authorList>
    </citation>
    <scope>NUCLEOTIDE SEQUENCE</scope>
    <source>
        <strain evidence="7">P10A9</strain>
    </source>
</reference>
<dbReference type="InterPro" id="IPR013752">
    <property type="entry name" value="KPA_reductase"/>
</dbReference>
<dbReference type="Gene3D" id="1.10.1040.10">
    <property type="entry name" value="N-(1-d-carboxylethyl)-l-norvaline Dehydrogenase, domain 2"/>
    <property type="match status" value="1"/>
</dbReference>
<accession>A0AB39L1U2</accession>
<dbReference type="PANTHER" id="PTHR21708">
    <property type="entry name" value="PROBABLE 2-DEHYDROPANTOATE 2-REDUCTASE"/>
    <property type="match status" value="1"/>
</dbReference>
<dbReference type="InterPro" id="IPR051402">
    <property type="entry name" value="KPR-Related"/>
</dbReference>
<evidence type="ECO:0000256" key="3">
    <source>
        <dbReference type="ARBA" id="ARBA00023002"/>
    </source>
</evidence>
<dbReference type="PANTHER" id="PTHR21708:SF26">
    <property type="entry name" value="2-DEHYDROPANTOATE 2-REDUCTASE"/>
    <property type="match status" value="1"/>
</dbReference>
<dbReference type="EC" id="1.1.1.169" evidence="4"/>
<dbReference type="Pfam" id="PF08546">
    <property type="entry name" value="ApbA_C"/>
    <property type="match status" value="1"/>
</dbReference>
<evidence type="ECO:0000259" key="5">
    <source>
        <dbReference type="Pfam" id="PF02558"/>
    </source>
</evidence>
<evidence type="ECO:0000256" key="1">
    <source>
        <dbReference type="ARBA" id="ARBA00007870"/>
    </source>
</evidence>
<dbReference type="InterPro" id="IPR036291">
    <property type="entry name" value="NAD(P)-bd_dom_sf"/>
</dbReference>
<dbReference type="SUPFAM" id="SSF51735">
    <property type="entry name" value="NAD(P)-binding Rossmann-fold domains"/>
    <property type="match status" value="1"/>
</dbReference>
<dbReference type="NCBIfam" id="TIGR00745">
    <property type="entry name" value="apbA_panE"/>
    <property type="match status" value="1"/>
</dbReference>
<sequence length="323" mass="34338">MRILIAGAGATGGYFGARLAQAGRDVTFLVRSGRAEQLSGGLRLIGTDTDETVQVRALTTEQLDDRPYDLVMLAVKASALESVLGQLGPAIGPETLVLPILNGMRHLRLLNDRFGTDRVLGGSVRVVARVTPDGAIRQVLPLAEIVLGAQPGGPAARADDVGRELSVPGYKLRVTQQILTTMWHKWAFIVASGVGSILMRASFGEIAAMPEGRDFIREVLAETEGVLNAAGYPASDSSHRSSLEMLTQPGSPFVPSLYRDFTEGREHEGEHLVGDFAATARELGVETPLTDLALLQLRVHDRAKAADRASGSTATEALPPDSA</sequence>
<comment type="similarity">
    <text evidence="1 4">Belongs to the ketopantoate reductase family.</text>
</comment>
<dbReference type="EMBL" id="CP163302">
    <property type="protein sequence ID" value="XDP45173.1"/>
    <property type="molecule type" value="Genomic_DNA"/>
</dbReference>
<keyword evidence="3 4" id="KW-0560">Oxidoreductase</keyword>
<name>A0AB39L1U2_9MICC</name>
<dbReference type="RefSeq" id="WP_369045742.1">
    <property type="nucleotide sequence ID" value="NZ_CP163302.1"/>
</dbReference>